<dbReference type="InterPro" id="IPR001296">
    <property type="entry name" value="Glyco_trans_1"/>
</dbReference>
<dbReference type="PANTHER" id="PTHR45947:SF3">
    <property type="entry name" value="SULFOQUINOVOSYL TRANSFERASE SQD2"/>
    <property type="match status" value="1"/>
</dbReference>
<keyword evidence="3" id="KW-1185">Reference proteome</keyword>
<gene>
    <name evidence="2" type="ORF">H9L12_01380</name>
</gene>
<dbReference type="InterPro" id="IPR050194">
    <property type="entry name" value="Glycosyltransferase_grp1"/>
</dbReference>
<dbReference type="EMBL" id="CP060717">
    <property type="protein sequence ID" value="QNN65317.1"/>
    <property type="molecule type" value="Genomic_DNA"/>
</dbReference>
<sequence>MTEGESKVGEGAPIAYVMTHYPRVALTYISGEIDALEARGLAILPFAMNAPGAEDLGSDDLRRRSAKTIYLKSQWLAAITALIAQWFRHPIRMTRLWGQAVSSARLDLGLMVRRMAHLVEAALVARECRRRGVRHLHAHFGQAPATLAWFACEMLRQDRRIAAGWSFTIHGFQDFVDDAVARLDLKAASANFIVCVSDFTRSQLCRVTPPSFWDRYFVVRCGIDLAQFPPRKDSPRNASPAILTVGRLSPEKGLSILLRAVTILRDRGVEARLTIIGEGSERDALRNEIEALGLGERAVLAGELPSDKVAQHLRDADIFCLPSFSEGLPISIMEAMSVGVPVVATNIAGIPELAINDRTALTVPASNALQLAEALERLMTDRQLSERLVAAARQEVLRRHDRETNADAMLALFRQWSAIDGQVPRMKRWTADMIDVVHSAALKDARR</sequence>
<dbReference type="CDD" id="cd03801">
    <property type="entry name" value="GT4_PimA-like"/>
    <property type="match status" value="1"/>
</dbReference>
<name>A0A7G9SBU2_9SPHN</name>
<protein>
    <submittedName>
        <fullName evidence="2">Glycosyltransferase family 4 protein</fullName>
    </submittedName>
</protein>
<dbReference type="AlphaFoldDB" id="A0A7G9SBU2"/>
<evidence type="ECO:0000313" key="3">
    <source>
        <dbReference type="Proteomes" id="UP000515955"/>
    </source>
</evidence>
<dbReference type="RefSeq" id="WP_187542309.1">
    <property type="nucleotide sequence ID" value="NZ_CP060717.1"/>
</dbReference>
<proteinExistence type="predicted"/>
<dbReference type="KEGG" id="srhi:H9L12_01380"/>
<dbReference type="Proteomes" id="UP000515955">
    <property type="component" value="Chromosome"/>
</dbReference>
<feature type="domain" description="Glycosyl transferase family 1" evidence="1">
    <location>
        <begin position="237"/>
        <end position="394"/>
    </location>
</feature>
<dbReference type="SUPFAM" id="SSF53756">
    <property type="entry name" value="UDP-Glycosyltransferase/glycogen phosphorylase"/>
    <property type="match status" value="1"/>
</dbReference>
<dbReference type="GO" id="GO:0016757">
    <property type="term" value="F:glycosyltransferase activity"/>
    <property type="evidence" value="ECO:0007669"/>
    <property type="project" value="InterPro"/>
</dbReference>
<dbReference type="Gene3D" id="3.40.50.2000">
    <property type="entry name" value="Glycogen Phosphorylase B"/>
    <property type="match status" value="2"/>
</dbReference>
<reference evidence="2 3" key="1">
    <citation type="submission" date="2020-08" db="EMBL/GenBank/DDBJ databases">
        <title>Genome sequence of Sphingomonas rhizophila KACC 19189T.</title>
        <authorList>
            <person name="Hyun D.-W."/>
            <person name="Bae J.-W."/>
        </authorList>
    </citation>
    <scope>NUCLEOTIDE SEQUENCE [LARGE SCALE GENOMIC DNA]</scope>
    <source>
        <strain evidence="2 3">KACC 19189</strain>
    </source>
</reference>
<evidence type="ECO:0000259" key="1">
    <source>
        <dbReference type="Pfam" id="PF00534"/>
    </source>
</evidence>
<evidence type="ECO:0000313" key="2">
    <source>
        <dbReference type="EMBL" id="QNN65317.1"/>
    </source>
</evidence>
<keyword evidence="2" id="KW-0808">Transferase</keyword>
<accession>A0A7G9SBU2</accession>
<dbReference type="PANTHER" id="PTHR45947">
    <property type="entry name" value="SULFOQUINOVOSYL TRANSFERASE SQD2"/>
    <property type="match status" value="1"/>
</dbReference>
<organism evidence="2 3">
    <name type="scientific">Sphingomonas rhizophila</name>
    <dbReference type="NCBI Taxonomy" id="2071607"/>
    <lineage>
        <taxon>Bacteria</taxon>
        <taxon>Pseudomonadati</taxon>
        <taxon>Pseudomonadota</taxon>
        <taxon>Alphaproteobacteria</taxon>
        <taxon>Sphingomonadales</taxon>
        <taxon>Sphingomonadaceae</taxon>
        <taxon>Sphingomonas</taxon>
    </lineage>
</organism>
<dbReference type="Pfam" id="PF00534">
    <property type="entry name" value="Glycos_transf_1"/>
    <property type="match status" value="1"/>
</dbReference>